<comment type="subcellular location">
    <subcellularLocation>
        <location evidence="1">Membrane</location>
    </subcellularLocation>
</comment>
<dbReference type="GO" id="GO:0019867">
    <property type="term" value="C:outer membrane"/>
    <property type="evidence" value="ECO:0007669"/>
    <property type="project" value="InterPro"/>
</dbReference>
<accession>A0A7W5DTU4</accession>
<protein>
    <submittedName>
        <fullName evidence="4">Outer membrane protein assembly factor BamA</fullName>
    </submittedName>
</protein>
<dbReference type="EMBL" id="JACHYB010000002">
    <property type="protein sequence ID" value="MBB3188580.1"/>
    <property type="molecule type" value="Genomic_DNA"/>
</dbReference>
<gene>
    <name evidence="4" type="ORF">FHX64_002778</name>
</gene>
<evidence type="ECO:0000259" key="3">
    <source>
        <dbReference type="Pfam" id="PF01103"/>
    </source>
</evidence>
<dbReference type="InterPro" id="IPR000184">
    <property type="entry name" value="Bac_surfAg_D15"/>
</dbReference>
<dbReference type="Proteomes" id="UP000544222">
    <property type="component" value="Unassembled WGS sequence"/>
</dbReference>
<sequence>MKFYALPSLSYQPDTRYAAGFSGGYYFHFIDPVRISSLEFSAVFTQRGQFNITLNPHLYWGKRGSWFLSSSFNIKSYPNYFVGIGNNPNKLFLHHPIPYTSRSFSLNIQPQRYLTRRLLFGLQFSFQRERALLADSLKGRAYSVQSTGWSPYSMIGIGGELTYDSRSSRYYPLSGIYSKVSFLYCDPLWGSSHHIVQLGYDFRQYISLYKENVLAWQFLTDSRLGDAIPFQFLTTIGGENMLRGFTPGVFRDNVMAATQAEYRFPVYKNFRGALFGATGDVFNSKTFSIYRLKISYGAGIRFRVTKANVNFRFDVTHNNYYKGVQYYLTTIDAF</sequence>
<proteinExistence type="predicted"/>
<evidence type="ECO:0000256" key="1">
    <source>
        <dbReference type="ARBA" id="ARBA00004370"/>
    </source>
</evidence>
<dbReference type="AlphaFoldDB" id="A0A7W5DTU4"/>
<evidence type="ECO:0000313" key="4">
    <source>
        <dbReference type="EMBL" id="MBB3188580.1"/>
    </source>
</evidence>
<reference evidence="4 5" key="1">
    <citation type="submission" date="2020-08" db="EMBL/GenBank/DDBJ databases">
        <title>Genomic Encyclopedia of Type Strains, Phase IV (KMG-IV): sequencing the most valuable type-strain genomes for metagenomic binning, comparative biology and taxonomic classification.</title>
        <authorList>
            <person name="Goeker M."/>
        </authorList>
    </citation>
    <scope>NUCLEOTIDE SEQUENCE [LARGE SCALE GENOMIC DNA]</scope>
    <source>
        <strain evidence="4 5">DSM 27471</strain>
    </source>
</reference>
<dbReference type="Pfam" id="PF01103">
    <property type="entry name" value="Omp85"/>
    <property type="match status" value="1"/>
</dbReference>
<evidence type="ECO:0000256" key="2">
    <source>
        <dbReference type="ARBA" id="ARBA00023136"/>
    </source>
</evidence>
<keyword evidence="5" id="KW-1185">Reference proteome</keyword>
<dbReference type="RefSeq" id="WP_183414326.1">
    <property type="nucleotide sequence ID" value="NZ_JACHYB010000002.1"/>
</dbReference>
<evidence type="ECO:0000313" key="5">
    <source>
        <dbReference type="Proteomes" id="UP000544222"/>
    </source>
</evidence>
<organism evidence="4 5">
    <name type="scientific">Microbacter margulisiae</name>
    <dbReference type="NCBI Taxonomy" id="1350067"/>
    <lineage>
        <taxon>Bacteria</taxon>
        <taxon>Pseudomonadati</taxon>
        <taxon>Bacteroidota</taxon>
        <taxon>Bacteroidia</taxon>
        <taxon>Bacteroidales</taxon>
        <taxon>Porphyromonadaceae</taxon>
        <taxon>Microbacter</taxon>
    </lineage>
</organism>
<feature type="domain" description="Bacterial surface antigen (D15)" evidence="3">
    <location>
        <begin position="99"/>
        <end position="316"/>
    </location>
</feature>
<dbReference type="Gene3D" id="2.40.160.50">
    <property type="entry name" value="membrane protein fhac: a member of the omp85/tpsb transporter family"/>
    <property type="match status" value="1"/>
</dbReference>
<name>A0A7W5DTU4_9PORP</name>
<comment type="caution">
    <text evidence="4">The sequence shown here is derived from an EMBL/GenBank/DDBJ whole genome shotgun (WGS) entry which is preliminary data.</text>
</comment>
<keyword evidence="2" id="KW-0472">Membrane</keyword>